<comment type="function">
    <text evidence="6">Catalyzes the transfer of a formyl group from 10-formyltetrahydrofolate to 5-phospho-ribosyl-glycinamide (GAR), producing 5-phospho-ribosyl-N-formylglycinamide (FGAR) and tetrahydrofolate.</text>
</comment>
<dbReference type="NCBIfam" id="TIGR00639">
    <property type="entry name" value="PurN"/>
    <property type="match status" value="1"/>
</dbReference>
<feature type="site" description="Raises pKa of active site His" evidence="6">
    <location>
        <position position="145"/>
    </location>
</feature>
<proteinExistence type="inferred from homology"/>
<dbReference type="InterPro" id="IPR002376">
    <property type="entry name" value="Formyl_transf_N"/>
</dbReference>
<evidence type="ECO:0000256" key="6">
    <source>
        <dbReference type="HAMAP-Rule" id="MF_01930"/>
    </source>
</evidence>
<sequence>MLKIVVFASGSGSNAERIATYFAEKGTAQVQAILSNNPQAGVLARAKRLAIPSIVFDRQAFYHSDIVLNLIKSLQPDLIVLAGFLWKVPAYLTEAYPDKIINIHPSLLPKYGGKGMYGAHVHQAVIDHGEKESGITIHYVNEHYDEGNIIFQAKTEVLPTDTPDTLAEKIHQLEYQYFPEVISRFVD</sequence>
<dbReference type="GO" id="GO:0005829">
    <property type="term" value="C:cytosol"/>
    <property type="evidence" value="ECO:0007669"/>
    <property type="project" value="TreeGrafter"/>
</dbReference>
<dbReference type="AlphaFoldDB" id="A0A250FCK3"/>
<comment type="catalytic activity">
    <reaction evidence="5 6">
        <text>N(1)-(5-phospho-beta-D-ribosyl)glycinamide + (6R)-10-formyltetrahydrofolate = N(2)-formyl-N(1)-(5-phospho-beta-D-ribosyl)glycinamide + (6S)-5,6,7,8-tetrahydrofolate + H(+)</text>
        <dbReference type="Rhea" id="RHEA:15053"/>
        <dbReference type="ChEBI" id="CHEBI:15378"/>
        <dbReference type="ChEBI" id="CHEBI:57453"/>
        <dbReference type="ChEBI" id="CHEBI:143788"/>
        <dbReference type="ChEBI" id="CHEBI:147286"/>
        <dbReference type="ChEBI" id="CHEBI:195366"/>
        <dbReference type="EC" id="2.1.2.2"/>
    </reaction>
</comment>
<evidence type="ECO:0000313" key="8">
    <source>
        <dbReference type="EMBL" id="ATA82025.1"/>
    </source>
</evidence>
<gene>
    <name evidence="6 8" type="primary">purN</name>
    <name evidence="8" type="ORF">CGC53_06520</name>
</gene>
<dbReference type="UniPathway" id="UPA00074">
    <property type="reaction ID" value="UER00126"/>
</dbReference>
<feature type="binding site" evidence="6">
    <location>
        <position position="102"/>
    </location>
    <ligand>
        <name>(6R)-10-formyltetrahydrofolate</name>
        <dbReference type="ChEBI" id="CHEBI:195366"/>
    </ligand>
</feature>
<evidence type="ECO:0000256" key="4">
    <source>
        <dbReference type="ARBA" id="ARBA00038440"/>
    </source>
</evidence>
<dbReference type="GO" id="GO:0006189">
    <property type="term" value="P:'de novo' IMP biosynthetic process"/>
    <property type="evidence" value="ECO:0007669"/>
    <property type="project" value="UniProtKB-UniRule"/>
</dbReference>
<dbReference type="InterPro" id="IPR004607">
    <property type="entry name" value="GART"/>
</dbReference>
<dbReference type="Pfam" id="PF00551">
    <property type="entry name" value="Formyl_trans_N"/>
    <property type="match status" value="1"/>
</dbReference>
<comment type="caution">
    <text evidence="6">Lacks conserved residue(s) required for the propagation of feature annotation.</text>
</comment>
<organism evidence="8 9">
    <name type="scientific">Capnocytophaga leadbetteri</name>
    <dbReference type="NCBI Taxonomy" id="327575"/>
    <lineage>
        <taxon>Bacteria</taxon>
        <taxon>Pseudomonadati</taxon>
        <taxon>Bacteroidota</taxon>
        <taxon>Flavobacteriia</taxon>
        <taxon>Flavobacteriales</taxon>
        <taxon>Flavobacteriaceae</taxon>
        <taxon>Capnocytophaga</taxon>
    </lineage>
</organism>
<evidence type="ECO:0000256" key="5">
    <source>
        <dbReference type="ARBA" id="ARBA00047664"/>
    </source>
</evidence>
<name>A0A250FCK3_9FLAO</name>
<dbReference type="GO" id="GO:0004644">
    <property type="term" value="F:phosphoribosylglycinamide formyltransferase activity"/>
    <property type="evidence" value="ECO:0007669"/>
    <property type="project" value="UniProtKB-UniRule"/>
</dbReference>
<evidence type="ECO:0000256" key="3">
    <source>
        <dbReference type="ARBA" id="ARBA00022755"/>
    </source>
</evidence>
<feature type="active site" description="Proton donor" evidence="6">
    <location>
        <position position="104"/>
    </location>
</feature>
<dbReference type="EMBL" id="CP022384">
    <property type="protein sequence ID" value="ATA82025.1"/>
    <property type="molecule type" value="Genomic_DNA"/>
</dbReference>
<dbReference type="SUPFAM" id="SSF53328">
    <property type="entry name" value="Formyltransferase"/>
    <property type="match status" value="1"/>
</dbReference>
<evidence type="ECO:0000256" key="1">
    <source>
        <dbReference type="ARBA" id="ARBA00005054"/>
    </source>
</evidence>
<accession>A0A250FCK3</accession>
<comment type="pathway">
    <text evidence="1 6">Purine metabolism; IMP biosynthesis via de novo pathway; N(2)-formyl-N(1)-(5-phospho-D-ribosyl)glycinamide from N(1)-(5-phospho-D-ribosyl)glycinamide (10-formyl THF route): step 1/1.</text>
</comment>
<dbReference type="Gene3D" id="3.40.50.170">
    <property type="entry name" value="Formyl transferase, N-terminal domain"/>
    <property type="match status" value="1"/>
</dbReference>
<dbReference type="PANTHER" id="PTHR43369">
    <property type="entry name" value="PHOSPHORIBOSYLGLYCINAMIDE FORMYLTRANSFERASE"/>
    <property type="match status" value="1"/>
</dbReference>
<dbReference type="HAMAP" id="MF_01930">
    <property type="entry name" value="PurN"/>
    <property type="match status" value="1"/>
</dbReference>
<dbReference type="PROSITE" id="PS00373">
    <property type="entry name" value="GART"/>
    <property type="match status" value="1"/>
</dbReference>
<protein>
    <recommendedName>
        <fullName evidence="6">Phosphoribosylglycinamide formyltransferase</fullName>
        <ecNumber evidence="6">2.1.2.2</ecNumber>
    </recommendedName>
    <alternativeName>
        <fullName evidence="6">5'-phosphoribosylglycinamide transformylase</fullName>
    </alternativeName>
    <alternativeName>
        <fullName evidence="6">GAR transformylase</fullName>
        <shortName evidence="6">GART</shortName>
    </alternativeName>
</protein>
<keyword evidence="9" id="KW-1185">Reference proteome</keyword>
<feature type="binding site" evidence="6">
    <location>
        <begin position="12"/>
        <end position="14"/>
    </location>
    <ligand>
        <name>N(1)-(5-phospho-beta-D-ribosyl)glycinamide</name>
        <dbReference type="ChEBI" id="CHEBI:143788"/>
    </ligand>
</feature>
<evidence type="ECO:0000313" key="9">
    <source>
        <dbReference type="Proteomes" id="UP000217276"/>
    </source>
</evidence>
<dbReference type="InterPro" id="IPR036477">
    <property type="entry name" value="Formyl_transf_N_sf"/>
</dbReference>
<comment type="similarity">
    <text evidence="4 6">Belongs to the GART family.</text>
</comment>
<keyword evidence="3 6" id="KW-0658">Purine biosynthesis</keyword>
<feature type="binding site" evidence="6">
    <location>
        <position position="58"/>
    </location>
    <ligand>
        <name>(6R)-10-formyltetrahydrofolate</name>
        <dbReference type="ChEBI" id="CHEBI:195366"/>
    </ligand>
</feature>
<dbReference type="InterPro" id="IPR001555">
    <property type="entry name" value="GART_AS"/>
</dbReference>
<keyword evidence="2 6" id="KW-0808">Transferase</keyword>
<feature type="domain" description="Formyl transferase N-terminal" evidence="7">
    <location>
        <begin position="3"/>
        <end position="182"/>
    </location>
</feature>
<dbReference type="Proteomes" id="UP000217276">
    <property type="component" value="Chromosome"/>
</dbReference>
<dbReference type="EC" id="2.1.2.2" evidence="6"/>
<dbReference type="PANTHER" id="PTHR43369:SF2">
    <property type="entry name" value="PHOSPHORIBOSYLGLYCINAMIDE FORMYLTRANSFERASE"/>
    <property type="match status" value="1"/>
</dbReference>
<dbReference type="RefSeq" id="WP_095914087.1">
    <property type="nucleotide sequence ID" value="NZ_CP022384.1"/>
</dbReference>
<dbReference type="CDD" id="cd08645">
    <property type="entry name" value="FMT_core_GART"/>
    <property type="match status" value="1"/>
</dbReference>
<dbReference type="KEGG" id="clk:CGC53_06520"/>
<reference evidence="9" key="1">
    <citation type="submission" date="2017-06" db="EMBL/GenBank/DDBJ databases">
        <title>Capnocytophaga spp. assemblies.</title>
        <authorList>
            <person name="Gulvik C.A."/>
        </authorList>
    </citation>
    <scope>NUCLEOTIDE SEQUENCE [LARGE SCALE GENOMIC DNA]</scope>
    <source>
        <strain evidence="9">H6253</strain>
    </source>
</reference>
<evidence type="ECO:0000256" key="2">
    <source>
        <dbReference type="ARBA" id="ARBA00022679"/>
    </source>
</evidence>
<evidence type="ECO:0000259" key="7">
    <source>
        <dbReference type="Pfam" id="PF00551"/>
    </source>
</evidence>